<dbReference type="OrthoDB" id="415358at2759"/>
<sequence length="264" mass="30304">MVIMKRRFHQVDSEDLTIAVNFWWQSNIMSSMLEHMDAYYLRRIMRRLLDKEMNQMLQLKSFSNEAGEDAYVLHSNGGAGHCDDDSEARTCMKDSKVSERKDETTLQCLEPHELRALHELVSLVHGSVNFSGQSKPDQSTSMKGIADNLKGKSKQDVTAIFHSKADPVANILWTLKPLVLRKTFLAMVRNFPRTLEALIVHALTSVGAEVLTRKFDEMDQQTTKEEQREFYQLFYSVFDDQFAAMDKILNGKELFAAQVMVQKT</sequence>
<comment type="caution">
    <text evidence="1">The sequence shown here is derived from an EMBL/GenBank/DDBJ whole genome shotgun (WGS) entry which is preliminary data.</text>
</comment>
<evidence type="ECO:0000313" key="1">
    <source>
        <dbReference type="EMBL" id="RWR80192.1"/>
    </source>
</evidence>
<dbReference type="EMBL" id="QPKB01000003">
    <property type="protein sequence ID" value="RWR80192.1"/>
    <property type="molecule type" value="Genomic_DNA"/>
</dbReference>
<dbReference type="AlphaFoldDB" id="A0A443NNU3"/>
<proteinExistence type="predicted"/>
<dbReference type="Proteomes" id="UP000283530">
    <property type="component" value="Unassembled WGS sequence"/>
</dbReference>
<dbReference type="STRING" id="337451.A0A443NNU3"/>
<organism evidence="1 2">
    <name type="scientific">Cinnamomum micranthum f. kanehirae</name>
    <dbReference type="NCBI Taxonomy" id="337451"/>
    <lineage>
        <taxon>Eukaryota</taxon>
        <taxon>Viridiplantae</taxon>
        <taxon>Streptophyta</taxon>
        <taxon>Embryophyta</taxon>
        <taxon>Tracheophyta</taxon>
        <taxon>Spermatophyta</taxon>
        <taxon>Magnoliopsida</taxon>
        <taxon>Magnoliidae</taxon>
        <taxon>Laurales</taxon>
        <taxon>Lauraceae</taxon>
        <taxon>Cinnamomum</taxon>
    </lineage>
</organism>
<gene>
    <name evidence="1" type="ORF">CKAN_00881900</name>
</gene>
<evidence type="ECO:0000313" key="2">
    <source>
        <dbReference type="Proteomes" id="UP000283530"/>
    </source>
</evidence>
<protein>
    <submittedName>
        <fullName evidence="1">JmjC domain-containing protein C isoform X1</fullName>
    </submittedName>
</protein>
<name>A0A443NNU3_9MAGN</name>
<keyword evidence="2" id="KW-1185">Reference proteome</keyword>
<accession>A0A443NNU3</accession>
<reference evidence="1 2" key="1">
    <citation type="journal article" date="2019" name="Nat. Plants">
        <title>Stout camphor tree genome fills gaps in understanding of flowering plant genome evolution.</title>
        <authorList>
            <person name="Chaw S.M."/>
            <person name="Liu Y.C."/>
            <person name="Wu Y.W."/>
            <person name="Wang H.Y."/>
            <person name="Lin C.I."/>
            <person name="Wu C.S."/>
            <person name="Ke H.M."/>
            <person name="Chang L.Y."/>
            <person name="Hsu C.Y."/>
            <person name="Yang H.T."/>
            <person name="Sudianto E."/>
            <person name="Hsu M.H."/>
            <person name="Wu K.P."/>
            <person name="Wang L.N."/>
            <person name="Leebens-Mack J.H."/>
            <person name="Tsai I.J."/>
        </authorList>
    </citation>
    <scope>NUCLEOTIDE SEQUENCE [LARGE SCALE GENOMIC DNA]</scope>
    <source>
        <strain evidence="2">cv. Chaw 1501</strain>
        <tissue evidence="1">Young leaves</tissue>
    </source>
</reference>